<dbReference type="PANTHER" id="PTHR48043:SF145">
    <property type="entry name" value="FI06409P-RELATED"/>
    <property type="match status" value="1"/>
</dbReference>
<evidence type="ECO:0000256" key="5">
    <source>
        <dbReference type="RuleBase" id="RU362059"/>
    </source>
</evidence>
<comment type="catalytic activity">
    <reaction evidence="5">
        <text>glucuronate acceptor + UDP-alpha-D-glucuronate = acceptor beta-D-glucuronoside + UDP + H(+)</text>
        <dbReference type="Rhea" id="RHEA:21032"/>
        <dbReference type="ChEBI" id="CHEBI:15378"/>
        <dbReference type="ChEBI" id="CHEBI:58052"/>
        <dbReference type="ChEBI" id="CHEBI:58223"/>
        <dbReference type="ChEBI" id="CHEBI:132367"/>
        <dbReference type="ChEBI" id="CHEBI:132368"/>
        <dbReference type="EC" id="2.4.1.17"/>
    </reaction>
</comment>
<keyword evidence="2 4" id="KW-0328">Glycosyltransferase</keyword>
<dbReference type="Proteomes" id="UP001549921">
    <property type="component" value="Unassembled WGS sequence"/>
</dbReference>
<keyword evidence="5" id="KW-0472">Membrane</keyword>
<proteinExistence type="inferred from homology"/>
<keyword evidence="3 4" id="KW-0808">Transferase</keyword>
<evidence type="ECO:0000313" key="7">
    <source>
        <dbReference type="Proteomes" id="UP001549921"/>
    </source>
</evidence>
<keyword evidence="5" id="KW-1133">Transmembrane helix</keyword>
<evidence type="ECO:0000313" key="6">
    <source>
        <dbReference type="EMBL" id="KAL0810778.1"/>
    </source>
</evidence>
<dbReference type="InterPro" id="IPR035595">
    <property type="entry name" value="UDP_glycos_trans_CS"/>
</dbReference>
<comment type="subcellular location">
    <subcellularLocation>
        <location evidence="5">Membrane</location>
        <topology evidence="5">Single-pass membrane protein</topology>
    </subcellularLocation>
</comment>
<dbReference type="GO" id="GO:0016020">
    <property type="term" value="C:membrane"/>
    <property type="evidence" value="ECO:0007669"/>
    <property type="project" value="UniProtKB-SubCell"/>
</dbReference>
<dbReference type="SUPFAM" id="SSF53756">
    <property type="entry name" value="UDP-Glycosyltransferase/glycogen phosphorylase"/>
    <property type="match status" value="1"/>
</dbReference>
<dbReference type="InterPro" id="IPR050271">
    <property type="entry name" value="UDP-glycosyltransferase"/>
</dbReference>
<feature type="signal peptide" evidence="5">
    <location>
        <begin position="1"/>
        <end position="20"/>
    </location>
</feature>
<comment type="similarity">
    <text evidence="1 4">Belongs to the UDP-glycosyltransferase family.</text>
</comment>
<feature type="chain" id="PRO_5044534437" description="UDP-glucuronosyltransferase" evidence="5">
    <location>
        <begin position="21"/>
        <end position="514"/>
    </location>
</feature>
<dbReference type="EMBL" id="JBEDNZ010000025">
    <property type="protein sequence ID" value="KAL0810778.1"/>
    <property type="molecule type" value="Genomic_DNA"/>
</dbReference>
<evidence type="ECO:0000256" key="3">
    <source>
        <dbReference type="ARBA" id="ARBA00022679"/>
    </source>
</evidence>
<dbReference type="InterPro" id="IPR002213">
    <property type="entry name" value="UDP_glucos_trans"/>
</dbReference>
<comment type="caution">
    <text evidence="6">The sequence shown here is derived from an EMBL/GenBank/DDBJ whole genome shotgun (WGS) entry which is preliminary data.</text>
</comment>
<reference evidence="6 7" key="1">
    <citation type="submission" date="2024-06" db="EMBL/GenBank/DDBJ databases">
        <title>A chromosome-level genome assembly of beet webworm, Loxostege sticticalis.</title>
        <authorList>
            <person name="Zhang Y."/>
        </authorList>
    </citation>
    <scope>NUCLEOTIDE SEQUENCE [LARGE SCALE GENOMIC DNA]</scope>
    <source>
        <strain evidence="6">AQ028</strain>
        <tissue evidence="6">Male pupae</tissue>
    </source>
</reference>
<protein>
    <recommendedName>
        <fullName evidence="5">UDP-glucuronosyltransferase</fullName>
        <ecNumber evidence="5">2.4.1.17</ecNumber>
    </recommendedName>
</protein>
<dbReference type="CDD" id="cd03784">
    <property type="entry name" value="GT1_Gtf-like"/>
    <property type="match status" value="1"/>
</dbReference>
<dbReference type="FunFam" id="3.40.50.2000:FF:000021">
    <property type="entry name" value="UDP-glucuronosyltransferase"/>
    <property type="match status" value="1"/>
</dbReference>
<feature type="transmembrane region" description="Helical" evidence="5">
    <location>
        <begin position="478"/>
        <end position="501"/>
    </location>
</feature>
<dbReference type="PANTHER" id="PTHR48043">
    <property type="entry name" value="EG:EG0003.4 PROTEIN-RELATED"/>
    <property type="match status" value="1"/>
</dbReference>
<evidence type="ECO:0000256" key="2">
    <source>
        <dbReference type="ARBA" id="ARBA00022676"/>
    </source>
</evidence>
<dbReference type="Gene3D" id="3.40.50.2000">
    <property type="entry name" value="Glycogen Phosphorylase B"/>
    <property type="match status" value="1"/>
</dbReference>
<name>A0ABD0S9N7_LOXSC</name>
<dbReference type="EC" id="2.4.1.17" evidence="5"/>
<sequence length="514" mass="59126">MSRLPLLVFCVMYITSVCEAARILAHYQAPSISHQVVFRPLTLELVKRGHEVVVITADPIFPKGNAPANLTEIDVHDISYNLWRKLLTELENKVEINQFNSMIKSISLMVEEQLKTPDVQKMLKDKSRKFDLIIAETFSEVPFGFSHLYKAPVIQISSMAGNPFILDNFGAATHPLIYPSPFHKRSNNLTLWEKLSVLYDEYRTIRMFSENDEFVSGVMKRIFGEDIPDNKQLRNNVEMLFLNIHPFWDFNRPVPPNVVYLGGMHQKPAKELPKDLQEYLDSSRNGVIYVSFGTNVDPAFFPPETIQILVNVFSKLPYNILWKWNQDELPGRTPNIKISKWLPQSDLLRHPNIKLFITQCGLQSTDEAITAGVPLLGMPVFADQPFNAEQYIFHGIGVRVDIETVTEEKLNEGINKILQDDSYRKNIVRLRSLTRDQPQTPLERAVWWTEYVIRHSGARHLRAAGANKSTFEYYELKLVYYLLIALAIALALVVIVVKFVYENFFKPSIKVKNN</sequence>
<gene>
    <name evidence="6" type="ORF">ABMA28_010095</name>
</gene>
<accession>A0ABD0S9N7</accession>
<keyword evidence="5" id="KW-0812">Transmembrane</keyword>
<dbReference type="PROSITE" id="PS00375">
    <property type="entry name" value="UDPGT"/>
    <property type="match status" value="1"/>
</dbReference>
<evidence type="ECO:0000256" key="4">
    <source>
        <dbReference type="RuleBase" id="RU003718"/>
    </source>
</evidence>
<dbReference type="GO" id="GO:0015020">
    <property type="term" value="F:glucuronosyltransferase activity"/>
    <property type="evidence" value="ECO:0007669"/>
    <property type="project" value="UniProtKB-EC"/>
</dbReference>
<keyword evidence="5" id="KW-0732">Signal</keyword>
<dbReference type="Pfam" id="PF00201">
    <property type="entry name" value="UDPGT"/>
    <property type="match status" value="1"/>
</dbReference>
<organism evidence="6 7">
    <name type="scientific">Loxostege sticticalis</name>
    <name type="common">Beet webworm moth</name>
    <dbReference type="NCBI Taxonomy" id="481309"/>
    <lineage>
        <taxon>Eukaryota</taxon>
        <taxon>Metazoa</taxon>
        <taxon>Ecdysozoa</taxon>
        <taxon>Arthropoda</taxon>
        <taxon>Hexapoda</taxon>
        <taxon>Insecta</taxon>
        <taxon>Pterygota</taxon>
        <taxon>Neoptera</taxon>
        <taxon>Endopterygota</taxon>
        <taxon>Lepidoptera</taxon>
        <taxon>Glossata</taxon>
        <taxon>Ditrysia</taxon>
        <taxon>Pyraloidea</taxon>
        <taxon>Crambidae</taxon>
        <taxon>Pyraustinae</taxon>
        <taxon>Loxostege</taxon>
    </lineage>
</organism>
<evidence type="ECO:0000256" key="1">
    <source>
        <dbReference type="ARBA" id="ARBA00009995"/>
    </source>
</evidence>
<dbReference type="AlphaFoldDB" id="A0ABD0S9N7"/>